<reference evidence="5" key="1">
    <citation type="submission" date="2016-04" db="EMBL/GenBank/DDBJ databases">
        <title>Comparative genomics of biotechnologically important yeasts.</title>
        <authorList>
            <consortium name="DOE Joint Genome Institute"/>
            <person name="Riley R."/>
            <person name="Haridas S."/>
            <person name="Wolfe K.H."/>
            <person name="Lopes M.R."/>
            <person name="Hittinger C.T."/>
            <person name="Goker M."/>
            <person name="Salamov A."/>
            <person name="Wisecaver J."/>
            <person name="Long T.M."/>
            <person name="Aerts A.L."/>
            <person name="Barry K."/>
            <person name="Choi C."/>
            <person name="Clum A."/>
            <person name="Coughlan A.Y."/>
            <person name="Deshpande S."/>
            <person name="Douglass A.P."/>
            <person name="Hanson S.J."/>
            <person name="Klenk H.-P."/>
            <person name="Labutti K."/>
            <person name="Lapidus A."/>
            <person name="Lindquist E."/>
            <person name="Lipzen A."/>
            <person name="Meier-Kolthoff J.P."/>
            <person name="Ohm R.A."/>
            <person name="Otillar R.P."/>
            <person name="Pangilinan J."/>
            <person name="Peng Y."/>
            <person name="Rokas A."/>
            <person name="Rosa C.A."/>
            <person name="Scheuner C."/>
            <person name="Sibirny A.A."/>
            <person name="Slot J.C."/>
            <person name="Stielow J.B."/>
            <person name="Sun H."/>
            <person name="Kurtzman C.P."/>
            <person name="Blackwell M."/>
            <person name="Grigoriev I.V."/>
            <person name="Jeffries T.W."/>
        </authorList>
    </citation>
    <scope>NUCLEOTIDE SEQUENCE [LARGE SCALE GENOMIC DNA]</scope>
    <source>
        <strain evidence="5">NRRL YB-2248</strain>
    </source>
</reference>
<evidence type="ECO:0000256" key="1">
    <source>
        <dbReference type="ARBA" id="ARBA00023002"/>
    </source>
</evidence>
<dbReference type="InterPro" id="IPR002225">
    <property type="entry name" value="3Beta_OHSteriod_DH/Estase"/>
</dbReference>
<dbReference type="OrthoDB" id="2735536at2759"/>
<dbReference type="SUPFAM" id="SSF51735">
    <property type="entry name" value="NAD(P)-binding Rossmann-fold domains"/>
    <property type="match status" value="1"/>
</dbReference>
<dbReference type="InterPro" id="IPR036291">
    <property type="entry name" value="NAD(P)-bd_dom_sf"/>
</dbReference>
<keyword evidence="1" id="KW-0560">Oxidoreductase</keyword>
<protein>
    <recommendedName>
        <fullName evidence="3">3-beta hydroxysteroid dehydrogenase/isomerase domain-containing protein</fullName>
    </recommendedName>
</protein>
<comment type="similarity">
    <text evidence="2">Belongs to the NAD(P)-dependent epimerase/dehydratase family. Dihydroflavonol-4-reductase subfamily.</text>
</comment>
<dbReference type="EMBL" id="KV453858">
    <property type="protein sequence ID" value="ODV84112.1"/>
    <property type="molecule type" value="Genomic_DNA"/>
</dbReference>
<dbReference type="Pfam" id="PF01073">
    <property type="entry name" value="3Beta_HSD"/>
    <property type="match status" value="1"/>
</dbReference>
<evidence type="ECO:0000313" key="5">
    <source>
        <dbReference type="Proteomes" id="UP000094801"/>
    </source>
</evidence>
<gene>
    <name evidence="4" type="ORF">CANARDRAFT_201320</name>
</gene>
<dbReference type="Proteomes" id="UP000094801">
    <property type="component" value="Unassembled WGS sequence"/>
</dbReference>
<evidence type="ECO:0000256" key="2">
    <source>
        <dbReference type="ARBA" id="ARBA00023445"/>
    </source>
</evidence>
<dbReference type="GO" id="GO:0006694">
    <property type="term" value="P:steroid biosynthetic process"/>
    <property type="evidence" value="ECO:0007669"/>
    <property type="project" value="InterPro"/>
</dbReference>
<evidence type="ECO:0000313" key="4">
    <source>
        <dbReference type="EMBL" id="ODV84112.1"/>
    </source>
</evidence>
<evidence type="ECO:0000259" key="3">
    <source>
        <dbReference type="Pfam" id="PF01073"/>
    </source>
</evidence>
<dbReference type="STRING" id="983967.A0A1E4SXC5"/>
<dbReference type="FunFam" id="3.40.50.720:FF:000191">
    <property type="entry name" value="Methylglyoxal reductase (NADPH-dependent)"/>
    <property type="match status" value="1"/>
</dbReference>
<accession>A0A1E4SXC5</accession>
<keyword evidence="5" id="KW-1185">Reference proteome</keyword>
<feature type="domain" description="3-beta hydroxysteroid dehydrogenase/isomerase" evidence="3">
    <location>
        <begin position="11"/>
        <end position="258"/>
    </location>
</feature>
<dbReference type="PANTHER" id="PTHR10366">
    <property type="entry name" value="NAD DEPENDENT EPIMERASE/DEHYDRATASE"/>
    <property type="match status" value="1"/>
</dbReference>
<proteinExistence type="inferred from homology"/>
<dbReference type="GO" id="GO:0016616">
    <property type="term" value="F:oxidoreductase activity, acting on the CH-OH group of donors, NAD or NADP as acceptor"/>
    <property type="evidence" value="ECO:0007669"/>
    <property type="project" value="InterPro"/>
</dbReference>
<dbReference type="PANTHER" id="PTHR10366:SF564">
    <property type="entry name" value="STEROL-4-ALPHA-CARBOXYLATE 3-DEHYDROGENASE, DECARBOXYLATING"/>
    <property type="match status" value="1"/>
</dbReference>
<name>A0A1E4SXC5_9ASCO</name>
<sequence length="340" mass="37447">MSTSAQTSVFVSGATGFIAQHLCQQLLQKGYKVVGSVRSAAKGDALKKNLASDDFSYEIVKDLAEEGCFDEALKAHPEVTIFLHTASPFTFTIENPERDLLIPAVKGTTNALNAIKAYAPQIKRVVLTSSIVAICDFSNGIKPQTHFDESVWNPVTWEQAQTNGIAGYCGSKTFAEKAAWEFLKNEKPNFTLSTINPSYVWGPQLFDEDAKKAALNTSSEVLSNIFKLKPDSDIPDITGSFVDVRDVALSHILAFEKDEAQGKRFITSEDSFSTLTILKVMRNEFPSIKDRWPVPKEETRDIADFVGTLDNTASKEVLGLKYTSVEKCVADSVSQLLRVE</sequence>
<organism evidence="4 5">
    <name type="scientific">[Candida] arabinofermentans NRRL YB-2248</name>
    <dbReference type="NCBI Taxonomy" id="983967"/>
    <lineage>
        <taxon>Eukaryota</taxon>
        <taxon>Fungi</taxon>
        <taxon>Dikarya</taxon>
        <taxon>Ascomycota</taxon>
        <taxon>Saccharomycotina</taxon>
        <taxon>Pichiomycetes</taxon>
        <taxon>Pichiales</taxon>
        <taxon>Pichiaceae</taxon>
        <taxon>Ogataea</taxon>
        <taxon>Ogataea/Candida clade</taxon>
    </lineage>
</organism>
<dbReference type="Gene3D" id="3.40.50.720">
    <property type="entry name" value="NAD(P)-binding Rossmann-like Domain"/>
    <property type="match status" value="1"/>
</dbReference>
<dbReference type="AlphaFoldDB" id="A0A1E4SXC5"/>
<dbReference type="CDD" id="cd05227">
    <property type="entry name" value="AR_SDR_e"/>
    <property type="match status" value="1"/>
</dbReference>
<dbReference type="InterPro" id="IPR050425">
    <property type="entry name" value="NAD(P)_dehydrat-like"/>
</dbReference>